<organism evidence="1 2">
    <name type="scientific">Streptomyces vulcanius</name>
    <dbReference type="NCBI Taxonomy" id="1441876"/>
    <lineage>
        <taxon>Bacteria</taxon>
        <taxon>Bacillati</taxon>
        <taxon>Actinomycetota</taxon>
        <taxon>Actinomycetes</taxon>
        <taxon>Kitasatosporales</taxon>
        <taxon>Streptomycetaceae</taxon>
        <taxon>Streptomyces</taxon>
    </lineage>
</organism>
<dbReference type="EMBL" id="JBHSFK010000009">
    <property type="protein sequence ID" value="MFC4501074.1"/>
    <property type="molecule type" value="Genomic_DNA"/>
</dbReference>
<dbReference type="RefSeq" id="WP_381172348.1">
    <property type="nucleotide sequence ID" value="NZ_JBHSFK010000009.1"/>
</dbReference>
<dbReference type="InterPro" id="IPR032710">
    <property type="entry name" value="NTF2-like_dom_sf"/>
</dbReference>
<sequence length="279" mass="30651">MSDSQTAKDTARAFYESYNDRDLDASFEKYVSTELVNHVMGGAYDRTAWLAVDRTLFPAFDDFGLTVLDQVAEGAKVATRYRLGGTHTGEFSGIPASGRTAFLTGTAVDRVEDGHIVEHWADLDFAGFLQQLTDGVPTTTGITAATPTTDEALRRLADEHFRLANAHDLDGLVALHAPDFVSHEPQGDVGIEWYREVIGAFFAAFPDATLTPVNTVVDGDRLVLHFETVGTHTGTEFYGIPATGKRVRFAEIRVRRIENGRIAEHWGLYDQATVLGQLQ</sequence>
<evidence type="ECO:0000313" key="1">
    <source>
        <dbReference type="EMBL" id="MFC4501074.1"/>
    </source>
</evidence>
<proteinExistence type="predicted"/>
<comment type="caution">
    <text evidence="1">The sequence shown here is derived from an EMBL/GenBank/DDBJ whole genome shotgun (WGS) entry which is preliminary data.</text>
</comment>
<dbReference type="Pfam" id="PF07366">
    <property type="entry name" value="SnoaL"/>
    <property type="match status" value="2"/>
</dbReference>
<dbReference type="PANTHER" id="PTHR38436:SF1">
    <property type="entry name" value="ESTER CYCLASE"/>
    <property type="match status" value="1"/>
</dbReference>
<dbReference type="InterPro" id="IPR009959">
    <property type="entry name" value="Cyclase_SnoaL-like"/>
</dbReference>
<dbReference type="Proteomes" id="UP001595839">
    <property type="component" value="Unassembled WGS sequence"/>
</dbReference>
<dbReference type="SUPFAM" id="SSF54427">
    <property type="entry name" value="NTF2-like"/>
    <property type="match status" value="2"/>
</dbReference>
<gene>
    <name evidence="1" type="ORF">ACFPIH_16295</name>
</gene>
<dbReference type="PANTHER" id="PTHR38436">
    <property type="entry name" value="POLYKETIDE CYCLASE SNOAL-LIKE DOMAIN"/>
    <property type="match status" value="1"/>
</dbReference>
<keyword evidence="2" id="KW-1185">Reference proteome</keyword>
<dbReference type="Gene3D" id="3.10.450.50">
    <property type="match status" value="2"/>
</dbReference>
<name>A0ABV9AMH8_9ACTN</name>
<evidence type="ECO:0000313" key="2">
    <source>
        <dbReference type="Proteomes" id="UP001595839"/>
    </source>
</evidence>
<reference evidence="2" key="1">
    <citation type="journal article" date="2019" name="Int. J. Syst. Evol. Microbiol.">
        <title>The Global Catalogue of Microorganisms (GCM) 10K type strain sequencing project: providing services to taxonomists for standard genome sequencing and annotation.</title>
        <authorList>
            <consortium name="The Broad Institute Genomics Platform"/>
            <consortium name="The Broad Institute Genome Sequencing Center for Infectious Disease"/>
            <person name="Wu L."/>
            <person name="Ma J."/>
        </authorList>
    </citation>
    <scope>NUCLEOTIDE SEQUENCE [LARGE SCALE GENOMIC DNA]</scope>
    <source>
        <strain evidence="2">CGMCC 4.7177</strain>
    </source>
</reference>
<protein>
    <submittedName>
        <fullName evidence="1">Ester cyclase</fullName>
    </submittedName>
</protein>
<accession>A0ABV9AMH8</accession>